<reference evidence="4 5" key="1">
    <citation type="submission" date="2020-02" db="EMBL/GenBank/DDBJ databases">
        <authorList>
            <person name="Ma Q."/>
            <person name="Huang Y."/>
            <person name="Song X."/>
            <person name="Pei D."/>
        </authorList>
    </citation>
    <scope>NUCLEOTIDE SEQUENCE [LARGE SCALE GENOMIC DNA]</scope>
    <source>
        <strain evidence="4">Sxm20200214</strain>
        <tissue evidence="4">Leaf</tissue>
    </source>
</reference>
<dbReference type="FunFam" id="1.10.8.430:FF:000003">
    <property type="entry name" value="Probable disease resistance protein At5g66910"/>
    <property type="match status" value="1"/>
</dbReference>
<evidence type="ECO:0000259" key="3">
    <source>
        <dbReference type="Pfam" id="PF23559"/>
    </source>
</evidence>
<dbReference type="PANTHER" id="PTHR23155">
    <property type="entry name" value="DISEASE RESISTANCE PROTEIN RP"/>
    <property type="match status" value="1"/>
</dbReference>
<organism evidence="4 5">
    <name type="scientific">Brassica carinata</name>
    <name type="common">Ethiopian mustard</name>
    <name type="synonym">Abyssinian cabbage</name>
    <dbReference type="NCBI Taxonomy" id="52824"/>
    <lineage>
        <taxon>Eukaryota</taxon>
        <taxon>Viridiplantae</taxon>
        <taxon>Streptophyta</taxon>
        <taxon>Embryophyta</taxon>
        <taxon>Tracheophyta</taxon>
        <taxon>Spermatophyta</taxon>
        <taxon>Magnoliopsida</taxon>
        <taxon>eudicotyledons</taxon>
        <taxon>Gunneridae</taxon>
        <taxon>Pentapetalae</taxon>
        <taxon>rosids</taxon>
        <taxon>malvids</taxon>
        <taxon>Brassicales</taxon>
        <taxon>Brassicaceae</taxon>
        <taxon>Brassiceae</taxon>
        <taxon>Brassica</taxon>
    </lineage>
</organism>
<proteinExistence type="predicted"/>
<evidence type="ECO:0000313" key="5">
    <source>
        <dbReference type="Proteomes" id="UP000886595"/>
    </source>
</evidence>
<name>A0A8X7VVG4_BRACI</name>
<dbReference type="InterPro" id="IPR044974">
    <property type="entry name" value="Disease_R_plants"/>
</dbReference>
<dbReference type="SUPFAM" id="SSF52540">
    <property type="entry name" value="P-loop containing nucleoside triphosphate hydrolases"/>
    <property type="match status" value="1"/>
</dbReference>
<evidence type="ECO:0000256" key="1">
    <source>
        <dbReference type="ARBA" id="ARBA00022737"/>
    </source>
</evidence>
<dbReference type="OrthoDB" id="664960at2759"/>
<dbReference type="Pfam" id="PF23559">
    <property type="entry name" value="WHD_DRP"/>
    <property type="match status" value="1"/>
</dbReference>
<gene>
    <name evidence="4" type="ORF">Bca52824_020687</name>
</gene>
<sequence length="245" mass="27884">MEVQCLAPEDALDLFVKKIGEVTLQSHPDIPYLANVIARKCYGLPLALNVIGETMSCKRTIQEWQHAVNVLTSYAAEFSGMEDEILPILKYSYDNLKDDKVKSCLQYCSLFPEDERIYKDELVNYLIFEGVIDGDQGIEKAENQGYEIIGTLIRASLLIEDEREALSQVYMHDVVREMALWIASDFGKQKDNFIVRVRAGLCETPKVKNWNVVRRMSLMSNKIANLSGIPECLHLTTLLMQKNEA</sequence>
<comment type="caution">
    <text evidence="4">The sequence shown here is derived from an EMBL/GenBank/DDBJ whole genome shotgun (WGS) entry which is preliminary data.</text>
</comment>
<protein>
    <recommendedName>
        <fullName evidence="3">Disease resistance protein winged helix domain-containing protein</fullName>
    </recommendedName>
</protein>
<dbReference type="GO" id="GO:0043531">
    <property type="term" value="F:ADP binding"/>
    <property type="evidence" value="ECO:0007669"/>
    <property type="project" value="InterPro"/>
</dbReference>
<accession>A0A8X7VVG4</accession>
<dbReference type="InterPro" id="IPR027417">
    <property type="entry name" value="P-loop_NTPase"/>
</dbReference>
<dbReference type="InterPro" id="IPR042197">
    <property type="entry name" value="Apaf_helical"/>
</dbReference>
<keyword evidence="5" id="KW-1185">Reference proteome</keyword>
<dbReference type="Proteomes" id="UP000886595">
    <property type="component" value="Unassembled WGS sequence"/>
</dbReference>
<dbReference type="GO" id="GO:0098542">
    <property type="term" value="P:defense response to other organism"/>
    <property type="evidence" value="ECO:0007669"/>
    <property type="project" value="TreeGrafter"/>
</dbReference>
<keyword evidence="2" id="KW-0611">Plant defense</keyword>
<dbReference type="FunFam" id="1.10.10.10:FF:000322">
    <property type="entry name" value="Probable disease resistance protein At1g63360"/>
    <property type="match status" value="1"/>
</dbReference>
<feature type="domain" description="Disease resistance protein winged helix" evidence="3">
    <location>
        <begin position="110"/>
        <end position="179"/>
    </location>
</feature>
<dbReference type="InterPro" id="IPR058922">
    <property type="entry name" value="WHD_DRP"/>
</dbReference>
<dbReference type="Gene3D" id="1.10.8.430">
    <property type="entry name" value="Helical domain of apoptotic protease-activating factors"/>
    <property type="match status" value="1"/>
</dbReference>
<evidence type="ECO:0000256" key="2">
    <source>
        <dbReference type="ARBA" id="ARBA00022821"/>
    </source>
</evidence>
<dbReference type="EMBL" id="JAAMPC010000004">
    <property type="protein sequence ID" value="KAG2317565.1"/>
    <property type="molecule type" value="Genomic_DNA"/>
</dbReference>
<dbReference type="PANTHER" id="PTHR23155:SF1192">
    <property type="entry name" value="DISEASE RESISTANCE PROTEIN RFL1-RELATED"/>
    <property type="match status" value="1"/>
</dbReference>
<evidence type="ECO:0000313" key="4">
    <source>
        <dbReference type="EMBL" id="KAG2317565.1"/>
    </source>
</evidence>
<dbReference type="Gene3D" id="1.10.10.10">
    <property type="entry name" value="Winged helix-like DNA-binding domain superfamily/Winged helix DNA-binding domain"/>
    <property type="match status" value="1"/>
</dbReference>
<keyword evidence="1" id="KW-0677">Repeat</keyword>
<dbReference type="InterPro" id="IPR036388">
    <property type="entry name" value="WH-like_DNA-bd_sf"/>
</dbReference>
<dbReference type="AlphaFoldDB" id="A0A8X7VVG4"/>